<evidence type="ECO:0000313" key="11">
    <source>
        <dbReference type="EMBL" id="KEQ01798.1"/>
    </source>
</evidence>
<evidence type="ECO:0000256" key="7">
    <source>
        <dbReference type="ARBA" id="ARBA00047989"/>
    </source>
</evidence>
<proteinExistence type="inferred from homology"/>
<organism evidence="11 12">
    <name type="scientific">Snodgrassella alvi SCGC AB-598-J21</name>
    <dbReference type="NCBI Taxonomy" id="1385367"/>
    <lineage>
        <taxon>Bacteria</taxon>
        <taxon>Pseudomonadati</taxon>
        <taxon>Pseudomonadota</taxon>
        <taxon>Betaproteobacteria</taxon>
        <taxon>Neisseriales</taxon>
        <taxon>Neisseriaceae</taxon>
        <taxon>Snodgrassella</taxon>
    </lineage>
</organism>
<keyword evidence="4" id="KW-0479">Metal-binding</keyword>
<evidence type="ECO:0000256" key="8">
    <source>
        <dbReference type="ARBA" id="ARBA00048968"/>
    </source>
</evidence>
<comment type="similarity">
    <text evidence="2 10">Belongs to the purine nucleoside phosphorylase YfiH/LACC1 family.</text>
</comment>
<dbReference type="PANTHER" id="PTHR30616">
    <property type="entry name" value="UNCHARACTERIZED PROTEIN YFIH"/>
    <property type="match status" value="1"/>
</dbReference>
<dbReference type="InterPro" id="IPR011324">
    <property type="entry name" value="Cytotoxic_necrot_fac-like_cat"/>
</dbReference>
<evidence type="ECO:0000256" key="10">
    <source>
        <dbReference type="RuleBase" id="RU361274"/>
    </source>
</evidence>
<dbReference type="InterPro" id="IPR003730">
    <property type="entry name" value="Cu_polyphenol_OxRdtase"/>
</dbReference>
<comment type="catalytic activity">
    <reaction evidence="9">
        <text>S-methyl-5'-thioadenosine + phosphate = 5-(methylsulfanyl)-alpha-D-ribose 1-phosphate + adenine</text>
        <dbReference type="Rhea" id="RHEA:11852"/>
        <dbReference type="ChEBI" id="CHEBI:16708"/>
        <dbReference type="ChEBI" id="CHEBI:17509"/>
        <dbReference type="ChEBI" id="CHEBI:43474"/>
        <dbReference type="ChEBI" id="CHEBI:58533"/>
        <dbReference type="EC" id="2.4.2.28"/>
    </reaction>
    <physiologicalReaction direction="left-to-right" evidence="9">
        <dbReference type="Rhea" id="RHEA:11853"/>
    </physiologicalReaction>
</comment>
<dbReference type="GO" id="GO:0005507">
    <property type="term" value="F:copper ion binding"/>
    <property type="evidence" value="ECO:0007669"/>
    <property type="project" value="TreeGrafter"/>
</dbReference>
<evidence type="ECO:0000256" key="5">
    <source>
        <dbReference type="ARBA" id="ARBA00022801"/>
    </source>
</evidence>
<dbReference type="PANTHER" id="PTHR30616:SF2">
    <property type="entry name" value="PURINE NUCLEOSIDE PHOSPHORYLASE LACC1"/>
    <property type="match status" value="1"/>
</dbReference>
<keyword evidence="6" id="KW-0862">Zinc</keyword>
<dbReference type="Proteomes" id="UP000027644">
    <property type="component" value="Unassembled WGS sequence"/>
</dbReference>
<gene>
    <name evidence="11" type="ORF">SASC598J21_004240</name>
</gene>
<sequence length="263" mass="28473">MNQWDMNQALGLNQNKNVFFNAQWPAPASVHTLFTTRQGGVSQPPFNSLNVGAHVGDNADAVQHNRALVQQQVAKPLTYLNQVHSADVINAVSALTALQSGAPADADASFCHRGESVACAIMTADCLPVLLCDRAGTVVAAAHAGWRGLANRVLQNTVEAMQVNPLEILAYLGPAIGPEAFEVGAEVWEVFCLKQPKAQTAFTDIGNEHYLADIYALARLALADAGVYQEYGGTECTVLQRERYFSYRRDGKTGRMLSAIWLE</sequence>
<comment type="catalytic activity">
    <reaction evidence="7">
        <text>adenosine + H2O + H(+) = inosine + NH4(+)</text>
        <dbReference type="Rhea" id="RHEA:24408"/>
        <dbReference type="ChEBI" id="CHEBI:15377"/>
        <dbReference type="ChEBI" id="CHEBI:15378"/>
        <dbReference type="ChEBI" id="CHEBI:16335"/>
        <dbReference type="ChEBI" id="CHEBI:17596"/>
        <dbReference type="ChEBI" id="CHEBI:28938"/>
        <dbReference type="EC" id="3.5.4.4"/>
    </reaction>
    <physiologicalReaction direction="left-to-right" evidence="7">
        <dbReference type="Rhea" id="RHEA:24409"/>
    </physiologicalReaction>
</comment>
<protein>
    <recommendedName>
        <fullName evidence="10">Purine nucleoside phosphorylase</fullName>
    </recommendedName>
</protein>
<comment type="catalytic activity">
    <reaction evidence="8">
        <text>adenosine + phosphate = alpha-D-ribose 1-phosphate + adenine</text>
        <dbReference type="Rhea" id="RHEA:27642"/>
        <dbReference type="ChEBI" id="CHEBI:16335"/>
        <dbReference type="ChEBI" id="CHEBI:16708"/>
        <dbReference type="ChEBI" id="CHEBI:43474"/>
        <dbReference type="ChEBI" id="CHEBI:57720"/>
        <dbReference type="EC" id="2.4.2.1"/>
    </reaction>
    <physiologicalReaction direction="left-to-right" evidence="8">
        <dbReference type="Rhea" id="RHEA:27643"/>
    </physiologicalReaction>
</comment>
<keyword evidence="5" id="KW-0378">Hydrolase</keyword>
<comment type="caution">
    <text evidence="11">The sequence shown here is derived from an EMBL/GenBank/DDBJ whole genome shotgun (WGS) entry which is preliminary data.</text>
</comment>
<dbReference type="GO" id="GO:0017061">
    <property type="term" value="F:S-methyl-5-thioadenosine phosphorylase activity"/>
    <property type="evidence" value="ECO:0007669"/>
    <property type="project" value="UniProtKB-EC"/>
</dbReference>
<evidence type="ECO:0000256" key="3">
    <source>
        <dbReference type="ARBA" id="ARBA00022679"/>
    </source>
</evidence>
<dbReference type="NCBIfam" id="TIGR00726">
    <property type="entry name" value="peptidoglycan editing factor PgeF"/>
    <property type="match status" value="1"/>
</dbReference>
<name>A0A074V8Q5_9NEIS</name>
<dbReference type="CDD" id="cd16833">
    <property type="entry name" value="YfiH"/>
    <property type="match status" value="1"/>
</dbReference>
<keyword evidence="3" id="KW-0808">Transferase</keyword>
<evidence type="ECO:0000256" key="6">
    <source>
        <dbReference type="ARBA" id="ARBA00022833"/>
    </source>
</evidence>
<dbReference type="SUPFAM" id="SSF64438">
    <property type="entry name" value="CNF1/YfiH-like putative cysteine hydrolases"/>
    <property type="match status" value="1"/>
</dbReference>
<accession>A0A074V8Q5</accession>
<dbReference type="EMBL" id="AVQL01000308">
    <property type="protein sequence ID" value="KEQ01798.1"/>
    <property type="molecule type" value="Genomic_DNA"/>
</dbReference>
<evidence type="ECO:0000313" key="12">
    <source>
        <dbReference type="Proteomes" id="UP000027644"/>
    </source>
</evidence>
<evidence type="ECO:0000256" key="9">
    <source>
        <dbReference type="ARBA" id="ARBA00049893"/>
    </source>
</evidence>
<dbReference type="Pfam" id="PF02578">
    <property type="entry name" value="Cu-oxidase_4"/>
    <property type="match status" value="1"/>
</dbReference>
<evidence type="ECO:0000256" key="2">
    <source>
        <dbReference type="ARBA" id="ARBA00007353"/>
    </source>
</evidence>
<reference evidence="11 12" key="1">
    <citation type="journal article" date="2014" name="PLoS Genet.">
        <title>Hidden diversity in honey bee gut symbionts detected by single-cell genomics.</title>
        <authorList>
            <person name="Engel P."/>
            <person name="Stepanauskas R."/>
            <person name="Moran N."/>
        </authorList>
    </citation>
    <scope>NUCLEOTIDE SEQUENCE [LARGE SCALE GENOMIC DNA]</scope>
    <source>
        <strain evidence="11 12">SCGC AB-598-J21</strain>
    </source>
</reference>
<dbReference type="Gene3D" id="3.60.140.10">
    <property type="entry name" value="CNF1/YfiH-like putative cysteine hydrolases"/>
    <property type="match status" value="1"/>
</dbReference>
<evidence type="ECO:0000256" key="1">
    <source>
        <dbReference type="ARBA" id="ARBA00000553"/>
    </source>
</evidence>
<dbReference type="AlphaFoldDB" id="A0A074V8Q5"/>
<dbReference type="InterPro" id="IPR038371">
    <property type="entry name" value="Cu_polyphenol_OxRdtase_sf"/>
</dbReference>
<comment type="catalytic activity">
    <reaction evidence="1">
        <text>inosine + phosphate = alpha-D-ribose 1-phosphate + hypoxanthine</text>
        <dbReference type="Rhea" id="RHEA:27646"/>
        <dbReference type="ChEBI" id="CHEBI:17368"/>
        <dbReference type="ChEBI" id="CHEBI:17596"/>
        <dbReference type="ChEBI" id="CHEBI:43474"/>
        <dbReference type="ChEBI" id="CHEBI:57720"/>
        <dbReference type="EC" id="2.4.2.1"/>
    </reaction>
    <physiologicalReaction direction="left-to-right" evidence="1">
        <dbReference type="Rhea" id="RHEA:27647"/>
    </physiologicalReaction>
</comment>
<dbReference type="GO" id="GO:0016787">
    <property type="term" value="F:hydrolase activity"/>
    <property type="evidence" value="ECO:0007669"/>
    <property type="project" value="UniProtKB-KW"/>
</dbReference>
<evidence type="ECO:0000256" key="4">
    <source>
        <dbReference type="ARBA" id="ARBA00022723"/>
    </source>
</evidence>